<comment type="caution">
    <text evidence="1">The sequence shown here is derived from an EMBL/GenBank/DDBJ whole genome shotgun (WGS) entry which is preliminary data.</text>
</comment>
<gene>
    <name evidence="1" type="ORF">THAOC_05322</name>
</gene>
<accession>K0TMX9</accession>
<dbReference type="AlphaFoldDB" id="K0TMX9"/>
<dbReference type="EMBL" id="AGNL01004876">
    <property type="protein sequence ID" value="EJK73072.1"/>
    <property type="molecule type" value="Genomic_DNA"/>
</dbReference>
<protein>
    <submittedName>
        <fullName evidence="1">Uncharacterized protein</fullName>
    </submittedName>
</protein>
<evidence type="ECO:0000313" key="1">
    <source>
        <dbReference type="EMBL" id="EJK73072.1"/>
    </source>
</evidence>
<reference evidence="1 2" key="1">
    <citation type="journal article" date="2012" name="Genome Biol.">
        <title>Genome and low-iron response of an oceanic diatom adapted to chronic iron limitation.</title>
        <authorList>
            <person name="Lommer M."/>
            <person name="Specht M."/>
            <person name="Roy A.S."/>
            <person name="Kraemer L."/>
            <person name="Andreson R."/>
            <person name="Gutowska M.A."/>
            <person name="Wolf J."/>
            <person name="Bergner S.V."/>
            <person name="Schilhabel M.B."/>
            <person name="Klostermeier U.C."/>
            <person name="Beiko R.G."/>
            <person name="Rosenstiel P."/>
            <person name="Hippler M."/>
            <person name="Laroche J."/>
        </authorList>
    </citation>
    <scope>NUCLEOTIDE SEQUENCE [LARGE SCALE GENOMIC DNA]</scope>
    <source>
        <strain evidence="1 2">CCMP1005</strain>
    </source>
</reference>
<evidence type="ECO:0000313" key="2">
    <source>
        <dbReference type="Proteomes" id="UP000266841"/>
    </source>
</evidence>
<proteinExistence type="predicted"/>
<feature type="non-terminal residue" evidence="1">
    <location>
        <position position="121"/>
    </location>
</feature>
<sequence>MHLPLIPLLGIHVPIRRASPTPVVPVPDRPARRLQYLKAAHKTVVDRHHRRGIVKFPAVVGRGKYRHELPSGEELVPVLDDLVRPHDEVKVMLAEELSDHISAEGERDPPVIFSPSIDGWI</sequence>
<dbReference type="Proteomes" id="UP000266841">
    <property type="component" value="Unassembled WGS sequence"/>
</dbReference>
<dbReference type="OrthoDB" id="10647671at2759"/>
<organism evidence="1 2">
    <name type="scientific">Thalassiosira oceanica</name>
    <name type="common">Marine diatom</name>
    <dbReference type="NCBI Taxonomy" id="159749"/>
    <lineage>
        <taxon>Eukaryota</taxon>
        <taxon>Sar</taxon>
        <taxon>Stramenopiles</taxon>
        <taxon>Ochrophyta</taxon>
        <taxon>Bacillariophyta</taxon>
        <taxon>Coscinodiscophyceae</taxon>
        <taxon>Thalassiosirophycidae</taxon>
        <taxon>Thalassiosirales</taxon>
        <taxon>Thalassiosiraceae</taxon>
        <taxon>Thalassiosira</taxon>
    </lineage>
</organism>
<keyword evidence="2" id="KW-1185">Reference proteome</keyword>
<name>K0TMX9_THAOC</name>